<gene>
    <name evidence="6" type="ORF">FA09DRAFT_312829</name>
</gene>
<dbReference type="RefSeq" id="XP_025595348.1">
    <property type="nucleotide sequence ID" value="XM_025740709.1"/>
</dbReference>
<organism evidence="6 7">
    <name type="scientific">Tilletiopsis washingtonensis</name>
    <dbReference type="NCBI Taxonomy" id="58919"/>
    <lineage>
        <taxon>Eukaryota</taxon>
        <taxon>Fungi</taxon>
        <taxon>Dikarya</taxon>
        <taxon>Basidiomycota</taxon>
        <taxon>Ustilaginomycotina</taxon>
        <taxon>Exobasidiomycetes</taxon>
        <taxon>Entylomatales</taxon>
        <taxon>Entylomatales incertae sedis</taxon>
        <taxon>Tilletiopsis</taxon>
    </lineage>
</organism>
<evidence type="ECO:0008006" key="8">
    <source>
        <dbReference type="Google" id="ProtNLM"/>
    </source>
</evidence>
<evidence type="ECO:0000256" key="2">
    <source>
        <dbReference type="SAM" id="MobiDB-lite"/>
    </source>
</evidence>
<evidence type="ECO:0000256" key="1">
    <source>
        <dbReference type="ARBA" id="ARBA00022658"/>
    </source>
</evidence>
<dbReference type="PROSITE" id="PS50219">
    <property type="entry name" value="CNH"/>
    <property type="match status" value="1"/>
</dbReference>
<feature type="region of interest" description="Disordered" evidence="2">
    <location>
        <begin position="437"/>
        <end position="535"/>
    </location>
</feature>
<accession>A0A316Z0L8</accession>
<feature type="compositionally biased region" description="Low complexity" evidence="2">
    <location>
        <begin position="57"/>
        <end position="74"/>
    </location>
</feature>
<dbReference type="GeneID" id="37268255"/>
<feature type="compositionally biased region" description="Polar residues" evidence="2">
    <location>
        <begin position="254"/>
        <end position="268"/>
    </location>
</feature>
<dbReference type="Pfam" id="PF00621">
    <property type="entry name" value="RhoGEF"/>
    <property type="match status" value="1"/>
</dbReference>
<evidence type="ECO:0000259" key="5">
    <source>
        <dbReference type="PROSITE" id="PS50219"/>
    </source>
</evidence>
<name>A0A316Z0L8_9BASI</name>
<evidence type="ECO:0000313" key="6">
    <source>
        <dbReference type="EMBL" id="PWN95069.1"/>
    </source>
</evidence>
<feature type="compositionally biased region" description="Low complexity" evidence="2">
    <location>
        <begin position="12"/>
        <end position="45"/>
    </location>
</feature>
<dbReference type="PROSITE" id="PS50003">
    <property type="entry name" value="PH_DOMAIN"/>
    <property type="match status" value="1"/>
</dbReference>
<dbReference type="STRING" id="58919.A0A316Z0L8"/>
<feature type="compositionally biased region" description="Low complexity" evidence="2">
    <location>
        <begin position="518"/>
        <end position="529"/>
    </location>
</feature>
<feature type="compositionally biased region" description="Polar residues" evidence="2">
    <location>
        <begin position="444"/>
        <end position="457"/>
    </location>
</feature>
<dbReference type="InterPro" id="IPR052233">
    <property type="entry name" value="Rho-type_GEFs"/>
</dbReference>
<dbReference type="EMBL" id="KZ819307">
    <property type="protein sequence ID" value="PWN95069.1"/>
    <property type="molecule type" value="Genomic_DNA"/>
</dbReference>
<protein>
    <recommendedName>
        <fullName evidence="8">CNH-domain-containing protein</fullName>
    </recommendedName>
</protein>
<dbReference type="SMART" id="SM00036">
    <property type="entry name" value="CNH"/>
    <property type="match status" value="1"/>
</dbReference>
<keyword evidence="7" id="KW-1185">Reference proteome</keyword>
<dbReference type="InterPro" id="IPR000219">
    <property type="entry name" value="DH_dom"/>
</dbReference>
<dbReference type="SMART" id="SM00325">
    <property type="entry name" value="RhoGEF"/>
    <property type="match status" value="1"/>
</dbReference>
<evidence type="ECO:0000259" key="4">
    <source>
        <dbReference type="PROSITE" id="PS50010"/>
    </source>
</evidence>
<dbReference type="Pfam" id="PF00780">
    <property type="entry name" value="CNH"/>
    <property type="match status" value="1"/>
</dbReference>
<dbReference type="SUPFAM" id="SSF48065">
    <property type="entry name" value="DBL homology domain (DH-domain)"/>
    <property type="match status" value="1"/>
</dbReference>
<feature type="domain" description="DH" evidence="4">
    <location>
        <begin position="822"/>
        <end position="1018"/>
    </location>
</feature>
<feature type="compositionally biased region" description="Polar residues" evidence="2">
    <location>
        <begin position="387"/>
        <end position="406"/>
    </location>
</feature>
<feature type="region of interest" description="Disordered" evidence="2">
    <location>
        <begin position="364"/>
        <end position="423"/>
    </location>
</feature>
<feature type="compositionally biased region" description="Low complexity" evidence="2">
    <location>
        <begin position="115"/>
        <end position="130"/>
    </location>
</feature>
<keyword evidence="1" id="KW-0344">Guanine-nucleotide releasing factor</keyword>
<feature type="region of interest" description="Disordered" evidence="2">
    <location>
        <begin position="696"/>
        <end position="719"/>
    </location>
</feature>
<feature type="compositionally biased region" description="Polar residues" evidence="2">
    <location>
        <begin position="364"/>
        <end position="375"/>
    </location>
</feature>
<dbReference type="SUPFAM" id="SSF50729">
    <property type="entry name" value="PH domain-like"/>
    <property type="match status" value="1"/>
</dbReference>
<dbReference type="InterPro" id="IPR001180">
    <property type="entry name" value="CNH_dom"/>
</dbReference>
<dbReference type="InterPro" id="IPR035899">
    <property type="entry name" value="DBL_dom_sf"/>
</dbReference>
<feature type="compositionally biased region" description="Basic and acidic residues" evidence="2">
    <location>
        <begin position="76"/>
        <end position="85"/>
    </location>
</feature>
<feature type="compositionally biased region" description="Pro residues" evidence="2">
    <location>
        <begin position="1"/>
        <end position="10"/>
    </location>
</feature>
<dbReference type="GO" id="GO:0005085">
    <property type="term" value="F:guanyl-nucleotide exchange factor activity"/>
    <property type="evidence" value="ECO:0007669"/>
    <property type="project" value="UniProtKB-KW"/>
</dbReference>
<feature type="domain" description="PH" evidence="3">
    <location>
        <begin position="1054"/>
        <end position="1189"/>
    </location>
</feature>
<feature type="domain" description="CNH" evidence="5">
    <location>
        <begin position="1234"/>
        <end position="1547"/>
    </location>
</feature>
<feature type="compositionally biased region" description="Polar residues" evidence="2">
    <location>
        <begin position="203"/>
        <end position="219"/>
    </location>
</feature>
<proteinExistence type="predicted"/>
<dbReference type="Gene3D" id="2.30.29.30">
    <property type="entry name" value="Pleckstrin-homology domain (PH domain)/Phosphotyrosine-binding domain (PTB)"/>
    <property type="match status" value="1"/>
</dbReference>
<dbReference type="SMART" id="SM00233">
    <property type="entry name" value="PH"/>
    <property type="match status" value="1"/>
</dbReference>
<dbReference type="OrthoDB" id="2272012at2759"/>
<dbReference type="InterPro" id="IPR011993">
    <property type="entry name" value="PH-like_dom_sf"/>
</dbReference>
<dbReference type="PANTHER" id="PTHR46572">
    <property type="entry name" value="RHO1 GDP-GTP EXCHANGE PROTEIN 1-RELATED"/>
    <property type="match status" value="1"/>
</dbReference>
<sequence length="1610" mass="174742">MAAPHLPPKPGAYAAAPREAEEYYAQQPAASHPQQQQYAQHGYAQCSQPPPGRAYEQRPLPQAYQQQQGAPYEPRASLEHPDARAPRLPSQCYSPGLGGLDSLTSDLQTHMSFSSAGPAADAAAPAESGDWQGSAERQASYHALSSRPPLPPHPSSLSTSQQPSTDAEYDAWHDASRPLSSASAIINLYASESPVVGSASGAPWNQQPGYEQHDVQSSNRAARPLPPPPAPPGFYHREPADAAPAPPRAPSLPRTPQQSGNAWPTSPRTPADSVGGHLHTVSSDSSGIGATPPSWSPEVSSFRIRGRDGPASGGTPLSSTAEYNREDLYGGMETSQSAGSIGSMGRAQVSASAAAAGWSATHQNGFSQEASSSWELSAPEQRGELSPMQQGRATSPHAASNGSSVLANRRLPPTPASPAPARGPVEAAALQLQARATSPPLAALTTSSSRSEPQWNLSYDAPSAASPGRFVSSPAPQSPSAYYAHRGSSSQQGSETTGSSASRANSSTRPSLLAPLHTPSTAGTSGPSSVGMSSNTRVARAGSYSSFAMGPMTPLLVQTTDGSQPDFALLSTIAVLLRDAVPRGKQIKGSVSYPFSFTGRDVVSTIQALIPREHAAWAAGLALGQLDAARERRVALLVAKTLKSQLFFHEVDWGQNDLRDGVEEVYMFLEDSLAGSGTPAARQDSDNAFERELALAHETGQKPASRAGQQPRADGMDELPTGVFTPLTACYSPLCGKPDAPRGSECYSLSCPRARSSAIGQRLTSQPLADAVALPPAGELSRWGQPMQAAHSGAAGKSHMAAAWADLVPPDLLKSIPKKEIKRQNAILETIQKEEEFLSDLELLETLFLHRLEKPSDAGDPPPIPIGPERDIFVGEVFSNHRELVGHIRRLVERLHVRQREQSPIVQHIGDIFLDAALEWGGAFDANMTNFPLAKNRIQREASVNPRFVAFLESCRRDPACHRLPMDHFLQRATTRLPRYKLHFKSILEDTDASNSDQQSLVRAMEIVDEQCRAIQKGVAEAEVRVKIREYAYNLATKRNKSVVDMDLLNPERQLVHQGRVYRKPAFQELEWADLLAVLFDNFLVVTRTKKRDEDGGGGESSAGSSKFLLVKRPIPVEMMELSGWNEPSVSRSLGLSNFHLRNTSERESRDLWPFTVHHIGGKTEPLTLFCPSKAARDDWRRKLEEAQGLRAAVQEANKVFDSHTVSDDVFALPSISSIDPERPPPGLDNGSFHGRVTCAVPFVTADGRRLVAIGCADGVWIGLRHDPRSLRKVLHLKLVTQCAVLESFGIFVVLADKVLISYSLEALVPSAGATSTPRPPQKLSGNRDVVFFSVGQLKGRTLLVYMKKKANESVFRALEPVINAPHAEQQKGGGGLLGRFARDNKSSDWFRIYKTFFIPSEAYSMQFLRSKLCIVCARGFEIMNLDSLLPGTIPDFSQCARDDPRVQMLAGRVERSKPLGMFKNSESEFLLCYDAFACYVDRLGEPVRLDNIIEWEGTPHSVAFRAPYVLAFDMRFVEIRDSASGQLVQLIRANDLRYVSGSTTLANENEASIILSQRKRAAGRLPYDFQHVFELVTTIPTQLMRADTTHTTRTYGSGNSRNSSVQGWF</sequence>
<reference evidence="6 7" key="1">
    <citation type="journal article" date="2018" name="Mol. Biol. Evol.">
        <title>Broad Genomic Sampling Reveals a Smut Pathogenic Ancestry of the Fungal Clade Ustilaginomycotina.</title>
        <authorList>
            <person name="Kijpornyongpan T."/>
            <person name="Mondo S.J."/>
            <person name="Barry K."/>
            <person name="Sandor L."/>
            <person name="Lee J."/>
            <person name="Lipzen A."/>
            <person name="Pangilinan J."/>
            <person name="LaButti K."/>
            <person name="Hainaut M."/>
            <person name="Henrissat B."/>
            <person name="Grigoriev I.V."/>
            <person name="Spatafora J.W."/>
            <person name="Aime M.C."/>
        </authorList>
    </citation>
    <scope>NUCLEOTIDE SEQUENCE [LARGE SCALE GENOMIC DNA]</scope>
    <source>
        <strain evidence="6 7">MCA 4186</strain>
    </source>
</reference>
<feature type="region of interest" description="Disordered" evidence="2">
    <location>
        <begin position="195"/>
        <end position="321"/>
    </location>
</feature>
<dbReference type="Gene3D" id="1.20.900.10">
    <property type="entry name" value="Dbl homology (DH) domain"/>
    <property type="match status" value="1"/>
</dbReference>
<dbReference type="InterPro" id="IPR001849">
    <property type="entry name" value="PH_domain"/>
</dbReference>
<dbReference type="PROSITE" id="PS50010">
    <property type="entry name" value="DH_2"/>
    <property type="match status" value="1"/>
</dbReference>
<dbReference type="Proteomes" id="UP000245946">
    <property type="component" value="Unassembled WGS sequence"/>
</dbReference>
<feature type="region of interest" description="Disordered" evidence="2">
    <location>
        <begin position="1"/>
        <end position="170"/>
    </location>
</feature>
<feature type="compositionally biased region" description="Low complexity" evidence="2">
    <location>
        <begin position="472"/>
        <end position="502"/>
    </location>
</feature>
<evidence type="ECO:0000259" key="3">
    <source>
        <dbReference type="PROSITE" id="PS50003"/>
    </source>
</evidence>
<evidence type="ECO:0000313" key="7">
    <source>
        <dbReference type="Proteomes" id="UP000245946"/>
    </source>
</evidence>
<dbReference type="PANTHER" id="PTHR46572:SF1">
    <property type="entry name" value="RHO1 GUANINE NUCLEOTIDE EXCHANGE FACTOR TUS1"/>
    <property type="match status" value="1"/>
</dbReference>
<feature type="region of interest" description="Disordered" evidence="2">
    <location>
        <begin position="1591"/>
        <end position="1610"/>
    </location>
</feature>
<feature type="compositionally biased region" description="Low complexity" evidence="2">
    <location>
        <begin position="155"/>
        <end position="165"/>
    </location>
</feature>